<name>A0ACB6ZDT6_THEGA</name>
<dbReference type="EMBL" id="MU118031">
    <property type="protein sequence ID" value="KAF9647561.1"/>
    <property type="molecule type" value="Genomic_DNA"/>
</dbReference>
<reference evidence="1" key="1">
    <citation type="submission" date="2019-10" db="EMBL/GenBank/DDBJ databases">
        <authorList>
            <consortium name="DOE Joint Genome Institute"/>
            <person name="Kuo A."/>
            <person name="Miyauchi S."/>
            <person name="Kiss E."/>
            <person name="Drula E."/>
            <person name="Kohler A."/>
            <person name="Sanchez-Garcia M."/>
            <person name="Andreopoulos B."/>
            <person name="Barry K.W."/>
            <person name="Bonito G."/>
            <person name="Buee M."/>
            <person name="Carver A."/>
            <person name="Chen C."/>
            <person name="Cichocki N."/>
            <person name="Clum A."/>
            <person name="Culley D."/>
            <person name="Crous P.W."/>
            <person name="Fauchery L."/>
            <person name="Girlanda M."/>
            <person name="Hayes R."/>
            <person name="Keri Z."/>
            <person name="Labutti K."/>
            <person name="Lipzen A."/>
            <person name="Lombard V."/>
            <person name="Magnuson J."/>
            <person name="Maillard F."/>
            <person name="Morin E."/>
            <person name="Murat C."/>
            <person name="Nolan M."/>
            <person name="Ohm R."/>
            <person name="Pangilinan J."/>
            <person name="Pereira M."/>
            <person name="Perotto S."/>
            <person name="Peter M."/>
            <person name="Riley R."/>
            <person name="Sitrit Y."/>
            <person name="Stielow B."/>
            <person name="Szollosi G."/>
            <person name="Zifcakova L."/>
            <person name="Stursova M."/>
            <person name="Spatafora J.W."/>
            <person name="Tedersoo L."/>
            <person name="Vaario L.-M."/>
            <person name="Yamada A."/>
            <person name="Yan M."/>
            <person name="Wang P."/>
            <person name="Xu J."/>
            <person name="Bruns T."/>
            <person name="Baldrian P."/>
            <person name="Vilgalys R."/>
            <person name="Henrissat B."/>
            <person name="Grigoriev I.V."/>
            <person name="Hibbett D."/>
            <person name="Nagy L.G."/>
            <person name="Martin F.M."/>
        </authorList>
    </citation>
    <scope>NUCLEOTIDE SEQUENCE</scope>
    <source>
        <strain evidence="1">P2</strain>
    </source>
</reference>
<gene>
    <name evidence="1" type="ORF">BDM02DRAFT_3169871</name>
</gene>
<proteinExistence type="predicted"/>
<accession>A0ACB6ZDT6</accession>
<evidence type="ECO:0000313" key="1">
    <source>
        <dbReference type="EMBL" id="KAF9647561.1"/>
    </source>
</evidence>
<organism evidence="1 2">
    <name type="scientific">Thelephora ganbajun</name>
    <name type="common">Ganba fungus</name>
    <dbReference type="NCBI Taxonomy" id="370292"/>
    <lineage>
        <taxon>Eukaryota</taxon>
        <taxon>Fungi</taxon>
        <taxon>Dikarya</taxon>
        <taxon>Basidiomycota</taxon>
        <taxon>Agaricomycotina</taxon>
        <taxon>Agaricomycetes</taxon>
        <taxon>Thelephorales</taxon>
        <taxon>Thelephoraceae</taxon>
        <taxon>Thelephora</taxon>
    </lineage>
</organism>
<keyword evidence="2" id="KW-1185">Reference proteome</keyword>
<evidence type="ECO:0000313" key="2">
    <source>
        <dbReference type="Proteomes" id="UP000886501"/>
    </source>
</evidence>
<comment type="caution">
    <text evidence="1">The sequence shown here is derived from an EMBL/GenBank/DDBJ whole genome shotgun (WGS) entry which is preliminary data.</text>
</comment>
<protein>
    <submittedName>
        <fullName evidence="1">MFS general substrate transporter</fullName>
    </submittedName>
</protein>
<dbReference type="Proteomes" id="UP000886501">
    <property type="component" value="Unassembled WGS sequence"/>
</dbReference>
<sequence length="670" mass="72689">MSRPPNNRSSRSTSAHSSMRRSRSRPRRVPYLPLPSDIPINPDSPVSEQAAELIHEFVHPHHHSGENLLEPEEELDEANGDAPIIAKELEEMRSRAWWRRPSALWFLSLIPFVLAASTATAAPKIQAVTHLVCKTLRPGYTNRSGANPKITFFSASDDEETKLCNADPVVLAASAEFLTLITTATGILSCLTTAYWGSRSDRKGRINTMRICLFGNLITDLTYLLVYSLLRGRNGAYWFLLIAPVFEGSLGGLSAASANIHAYVADCTDPARRSRVFSIYLGLVYIGMAIGPAFGGLLIRQSGDLLTVFYYAFASHLCFACTIWFVVPESLAPTQLSRAKAAYNERKARARGGIGGVLAHLVSFLAPLKLFIPVTVATGDNPLKRRKDWNLTLLAAAYGLVIMLVGAYSFKFQYAASTFGWSTEILGYWMSVAGLTRAIALAFIIPDPEGSYDPSAQPAMSTLHTQGPAAPEPIIRVTSSQSTTTTQTNHTTHTHPDAAGRTAMAMNENKDPSSPYLDLNTARVSLVMELTAYTMMATAKTGTMFTLYTVLGSLAAGFMPAIQSLALWIYAGRGGEETGKLFGSLSVVQALGGSILSPMLFGFTYSRTVATFPQAMFIVGASAVALALLCTFFIRLPKGETDELIVVTEDGDVGDGERERLIPGSEEEVR</sequence>
<reference evidence="1" key="2">
    <citation type="journal article" date="2020" name="Nat. Commun.">
        <title>Large-scale genome sequencing of mycorrhizal fungi provides insights into the early evolution of symbiotic traits.</title>
        <authorList>
            <person name="Miyauchi S."/>
            <person name="Kiss E."/>
            <person name="Kuo A."/>
            <person name="Drula E."/>
            <person name="Kohler A."/>
            <person name="Sanchez-Garcia M."/>
            <person name="Morin E."/>
            <person name="Andreopoulos B."/>
            <person name="Barry K.W."/>
            <person name="Bonito G."/>
            <person name="Buee M."/>
            <person name="Carver A."/>
            <person name="Chen C."/>
            <person name="Cichocki N."/>
            <person name="Clum A."/>
            <person name="Culley D."/>
            <person name="Crous P.W."/>
            <person name="Fauchery L."/>
            <person name="Girlanda M."/>
            <person name="Hayes R.D."/>
            <person name="Keri Z."/>
            <person name="LaButti K."/>
            <person name="Lipzen A."/>
            <person name="Lombard V."/>
            <person name="Magnuson J."/>
            <person name="Maillard F."/>
            <person name="Murat C."/>
            <person name="Nolan M."/>
            <person name="Ohm R.A."/>
            <person name="Pangilinan J."/>
            <person name="Pereira M.F."/>
            <person name="Perotto S."/>
            <person name="Peter M."/>
            <person name="Pfister S."/>
            <person name="Riley R."/>
            <person name="Sitrit Y."/>
            <person name="Stielow J.B."/>
            <person name="Szollosi G."/>
            <person name="Zifcakova L."/>
            <person name="Stursova M."/>
            <person name="Spatafora J.W."/>
            <person name="Tedersoo L."/>
            <person name="Vaario L.M."/>
            <person name="Yamada A."/>
            <person name="Yan M."/>
            <person name="Wang P."/>
            <person name="Xu J."/>
            <person name="Bruns T."/>
            <person name="Baldrian P."/>
            <person name="Vilgalys R."/>
            <person name="Dunand C."/>
            <person name="Henrissat B."/>
            <person name="Grigoriev I.V."/>
            <person name="Hibbett D."/>
            <person name="Nagy L.G."/>
            <person name="Martin F.M."/>
        </authorList>
    </citation>
    <scope>NUCLEOTIDE SEQUENCE</scope>
    <source>
        <strain evidence="1">P2</strain>
    </source>
</reference>